<comment type="caution">
    <text evidence="1">The sequence shown here is derived from an EMBL/GenBank/DDBJ whole genome shotgun (WGS) entry which is preliminary data.</text>
</comment>
<dbReference type="EMBL" id="SRHE01000460">
    <property type="protein sequence ID" value="TWW08902.1"/>
    <property type="molecule type" value="Genomic_DNA"/>
</dbReference>
<dbReference type="InterPro" id="IPR019268">
    <property type="entry name" value="DUF2278"/>
</dbReference>
<evidence type="ECO:0000313" key="1">
    <source>
        <dbReference type="EMBL" id="TWW08902.1"/>
    </source>
</evidence>
<accession>A0A5C6M4G2</accession>
<dbReference type="AlphaFoldDB" id="A0A5C6M4G2"/>
<keyword evidence="2" id="KW-1185">Reference proteome</keyword>
<protein>
    <recommendedName>
        <fullName evidence="3">DUF2278 domain-containing protein</fullName>
    </recommendedName>
</protein>
<evidence type="ECO:0000313" key="2">
    <source>
        <dbReference type="Proteomes" id="UP000321083"/>
    </source>
</evidence>
<name>A0A5C6M4G2_9PLAN</name>
<reference evidence="1 2" key="2">
    <citation type="submission" date="2019-08" db="EMBL/GenBank/DDBJ databases">
        <authorList>
            <person name="Henke P."/>
        </authorList>
    </citation>
    <scope>NUCLEOTIDE SEQUENCE [LARGE SCALE GENOMIC DNA]</scope>
    <source>
        <strain evidence="1">Phe10_nw2017</strain>
    </source>
</reference>
<proteinExistence type="predicted"/>
<evidence type="ECO:0008006" key="3">
    <source>
        <dbReference type="Google" id="ProtNLM"/>
    </source>
</evidence>
<reference evidence="1 2" key="1">
    <citation type="submission" date="2019-08" db="EMBL/GenBank/DDBJ databases">
        <title>100 year-old enigma solved: identification of Planctomyces bekefii, the type genus and species of the phylum Planctomycetes.</title>
        <authorList>
            <person name="Svetlana D.N."/>
            <person name="Overmann J."/>
        </authorList>
    </citation>
    <scope>NUCLEOTIDE SEQUENCE [LARGE SCALE GENOMIC DNA]</scope>
    <source>
        <strain evidence="1">Phe10_nw2017</strain>
    </source>
</reference>
<dbReference type="Pfam" id="PF10042">
    <property type="entry name" value="DUF2278"/>
    <property type="match status" value="1"/>
</dbReference>
<organism evidence="1 2">
    <name type="scientific">Planctomyces bekefii</name>
    <dbReference type="NCBI Taxonomy" id="1653850"/>
    <lineage>
        <taxon>Bacteria</taxon>
        <taxon>Pseudomonadati</taxon>
        <taxon>Planctomycetota</taxon>
        <taxon>Planctomycetia</taxon>
        <taxon>Planctomycetales</taxon>
        <taxon>Planctomycetaceae</taxon>
        <taxon>Planctomyces</taxon>
    </lineage>
</organism>
<gene>
    <name evidence="1" type="ORF">E3A20_19700</name>
</gene>
<sequence length="215" mass="23602">MPLKQYGVLKGHPLGHLRDADDDHYQLLLKADTTLHRVAVNVLSASPNSPSIVLFQTTTSLPAEWRAKLQKLPEGYRALPSKAGGLALDYVRGGIVNVKKMVPVPPDAAGVDNDLKDKLEDAVVKAMSVAGSMIYAFGEKWGPELKRADQYFGFRPGNGIHDIHMNQGNSGKYAKDNGVYQDGALVISYPGDRWRAFFFAFQSQTFLTDDRGAPK</sequence>
<dbReference type="Proteomes" id="UP000321083">
    <property type="component" value="Unassembled WGS sequence"/>
</dbReference>